<accession>A0A317W9N9</accession>
<dbReference type="GeneID" id="37070682"/>
<dbReference type="EMBL" id="MSFL01000013">
    <property type="protein sequence ID" value="PWY81992.1"/>
    <property type="molecule type" value="Genomic_DNA"/>
</dbReference>
<gene>
    <name evidence="1" type="ORF">BO70DRAFT_44057</name>
</gene>
<organism evidence="1 2">
    <name type="scientific">Aspergillus heteromorphus CBS 117.55</name>
    <dbReference type="NCBI Taxonomy" id="1448321"/>
    <lineage>
        <taxon>Eukaryota</taxon>
        <taxon>Fungi</taxon>
        <taxon>Dikarya</taxon>
        <taxon>Ascomycota</taxon>
        <taxon>Pezizomycotina</taxon>
        <taxon>Eurotiomycetes</taxon>
        <taxon>Eurotiomycetidae</taxon>
        <taxon>Eurotiales</taxon>
        <taxon>Aspergillaceae</taxon>
        <taxon>Aspergillus</taxon>
        <taxon>Aspergillus subgen. Circumdati</taxon>
    </lineage>
</organism>
<dbReference type="VEuPathDB" id="FungiDB:BO70DRAFT_44057"/>
<reference evidence="1 2" key="1">
    <citation type="submission" date="2016-12" db="EMBL/GenBank/DDBJ databases">
        <title>The genomes of Aspergillus section Nigri reveals drivers in fungal speciation.</title>
        <authorList>
            <consortium name="DOE Joint Genome Institute"/>
            <person name="Vesth T.C."/>
            <person name="Nybo J."/>
            <person name="Theobald S."/>
            <person name="Brandl J."/>
            <person name="Frisvad J.C."/>
            <person name="Nielsen K.F."/>
            <person name="Lyhne E.K."/>
            <person name="Kogle M.E."/>
            <person name="Kuo A."/>
            <person name="Riley R."/>
            <person name="Clum A."/>
            <person name="Nolan M."/>
            <person name="Lipzen A."/>
            <person name="Salamov A."/>
            <person name="Henrissat B."/>
            <person name="Wiebenga A."/>
            <person name="De Vries R.P."/>
            <person name="Grigoriev I.V."/>
            <person name="Mortensen U.H."/>
            <person name="Andersen M.R."/>
            <person name="Baker S.E."/>
        </authorList>
    </citation>
    <scope>NUCLEOTIDE SEQUENCE [LARGE SCALE GENOMIC DNA]</scope>
    <source>
        <strain evidence="1 2">CBS 117.55</strain>
    </source>
</reference>
<proteinExistence type="predicted"/>
<name>A0A317W9N9_9EURO</name>
<evidence type="ECO:0000313" key="1">
    <source>
        <dbReference type="EMBL" id="PWY81992.1"/>
    </source>
</evidence>
<keyword evidence="2" id="KW-1185">Reference proteome</keyword>
<comment type="caution">
    <text evidence="1">The sequence shown here is derived from an EMBL/GenBank/DDBJ whole genome shotgun (WGS) entry which is preliminary data.</text>
</comment>
<protein>
    <submittedName>
        <fullName evidence="1">Uncharacterized protein</fullName>
    </submittedName>
</protein>
<sequence>MPSWQVTFPATWVLRSGLGLCLLSLLALSLSDSFILINPVAIDHLVCYVFYQKRFHLLLFCTPCGTYVHTA</sequence>
<evidence type="ECO:0000313" key="2">
    <source>
        <dbReference type="Proteomes" id="UP000247233"/>
    </source>
</evidence>
<dbReference type="AlphaFoldDB" id="A0A317W9N9"/>
<dbReference type="Proteomes" id="UP000247233">
    <property type="component" value="Unassembled WGS sequence"/>
</dbReference>
<dbReference type="RefSeq" id="XP_025399257.1">
    <property type="nucleotide sequence ID" value="XM_025548445.1"/>
</dbReference>